<feature type="transmembrane region" description="Helical" evidence="1">
    <location>
        <begin position="162"/>
        <end position="181"/>
    </location>
</feature>
<evidence type="ECO:0000256" key="1">
    <source>
        <dbReference type="SAM" id="Phobius"/>
    </source>
</evidence>
<feature type="transmembrane region" description="Helical" evidence="1">
    <location>
        <begin position="240"/>
        <end position="258"/>
    </location>
</feature>
<keyword evidence="5" id="KW-1185">Reference proteome</keyword>
<dbReference type="GO" id="GO:0016747">
    <property type="term" value="F:acyltransferase activity, transferring groups other than amino-acyl groups"/>
    <property type="evidence" value="ECO:0007669"/>
    <property type="project" value="InterPro"/>
</dbReference>
<dbReference type="Proteomes" id="UP000436822">
    <property type="component" value="Unassembled WGS sequence"/>
</dbReference>
<feature type="transmembrane region" description="Helical" evidence="1">
    <location>
        <begin position="31"/>
        <end position="51"/>
    </location>
</feature>
<evidence type="ECO:0000259" key="3">
    <source>
        <dbReference type="Pfam" id="PF19040"/>
    </source>
</evidence>
<feature type="transmembrane region" description="Helical" evidence="1">
    <location>
        <begin position="72"/>
        <end position="91"/>
    </location>
</feature>
<dbReference type="PANTHER" id="PTHR23028:SF53">
    <property type="entry name" value="ACYL_TRANSF_3 DOMAIN-CONTAINING PROTEIN"/>
    <property type="match status" value="1"/>
</dbReference>
<comment type="caution">
    <text evidence="4">The sequence shown here is derived from an EMBL/GenBank/DDBJ whole genome shotgun (WGS) entry which is preliminary data.</text>
</comment>
<keyword evidence="1" id="KW-0812">Transmembrane</keyword>
<dbReference type="Pfam" id="PF19040">
    <property type="entry name" value="SGNH"/>
    <property type="match status" value="1"/>
</dbReference>
<accession>A0A6N6JIN8</accession>
<feature type="transmembrane region" description="Helical" evidence="1">
    <location>
        <begin position="7"/>
        <end position="25"/>
    </location>
</feature>
<dbReference type="InterPro" id="IPR050879">
    <property type="entry name" value="Acyltransferase_3"/>
</dbReference>
<dbReference type="PANTHER" id="PTHR23028">
    <property type="entry name" value="ACETYLTRANSFERASE"/>
    <property type="match status" value="1"/>
</dbReference>
<dbReference type="GO" id="GO:0016020">
    <property type="term" value="C:membrane"/>
    <property type="evidence" value="ECO:0007669"/>
    <property type="project" value="TreeGrafter"/>
</dbReference>
<reference evidence="4 5" key="1">
    <citation type="submission" date="2019-12" db="EMBL/GenBank/DDBJ databases">
        <title>Litoreibacter badius sp. nov., a novel bacteriochlorophyll a-containing bacterium in the genus Litoreibacter.</title>
        <authorList>
            <person name="Kanamuro M."/>
            <person name="Takabe Y."/>
            <person name="Mori K."/>
            <person name="Takaichi S."/>
            <person name="Hanada S."/>
        </authorList>
    </citation>
    <scope>NUCLEOTIDE SEQUENCE [LARGE SCALE GENOMIC DNA]</scope>
    <source>
        <strain evidence="4 5">K6</strain>
    </source>
</reference>
<keyword evidence="1" id="KW-0472">Membrane</keyword>
<feature type="domain" description="Acyltransferase 3" evidence="2">
    <location>
        <begin position="5"/>
        <end position="324"/>
    </location>
</feature>
<evidence type="ECO:0000313" key="5">
    <source>
        <dbReference type="Proteomes" id="UP000436822"/>
    </source>
</evidence>
<dbReference type="InterPro" id="IPR043968">
    <property type="entry name" value="SGNH"/>
</dbReference>
<dbReference type="GO" id="GO:0009103">
    <property type="term" value="P:lipopolysaccharide biosynthetic process"/>
    <property type="evidence" value="ECO:0007669"/>
    <property type="project" value="TreeGrafter"/>
</dbReference>
<keyword evidence="1" id="KW-1133">Transmembrane helix</keyword>
<feature type="domain" description="SGNH" evidence="3">
    <location>
        <begin position="391"/>
        <end position="639"/>
    </location>
</feature>
<protein>
    <submittedName>
        <fullName evidence="4">Acyltransferase</fullName>
    </submittedName>
</protein>
<evidence type="ECO:0000313" key="4">
    <source>
        <dbReference type="EMBL" id="GFE66223.1"/>
    </source>
</evidence>
<feature type="transmembrane region" description="Helical" evidence="1">
    <location>
        <begin position="308"/>
        <end position="327"/>
    </location>
</feature>
<proteinExistence type="predicted"/>
<dbReference type="OrthoDB" id="9796461at2"/>
<dbReference type="EMBL" id="BLJE01000004">
    <property type="protein sequence ID" value="GFE66223.1"/>
    <property type="molecule type" value="Genomic_DNA"/>
</dbReference>
<keyword evidence="4" id="KW-0012">Acyltransferase</keyword>
<name>A0A6N6JIN8_9RHOB</name>
<sequence>MKYRAEIDGLRAIAVVPVVLFHTGIEAFSAGFVGVDIFFVISGYLITSLILKDLETGDFRLTEFYERRARRILPALVFVSLFCIPMAWIWLLPNQFKDFSESLISVALFASNFYFWSDIGYFSSAAEELPLLHTWSLAVEEQFYIFFPLMLMATWRFGLRPVFWIIAALSAASIVWCLWIAEVDAAANFYLLPSRMWELFAGAMVACATARSDRKDHNGLAFLGLVFVALSLIISDKNQAWPGVITLLPVIGVVLIIFYGGQETFTGRLLATKPLVAIGLISYSTYLWHQPLYAFARISGENLPDPRLLLSLGAFSFGLGFLTWRFVERPFRQRSFLSRRTVIALSGSALALVALLGGIGVVQEGFPKARFSTDQLAIIEVGEERALKHDRLGLEAVAPNWIVLGDSHVNALLDALDDLFRAKGEAAIVHTVNGCPPALDLWRHDLNYGMRCHEKYKTALDILKSRRIENVFINARFSLYLNSTRFDNGLGGVELGGTPEVIYDHIDHKNTVRAFEHRSHAVETQMIEYARALSDLGLNIFVLTSIPEIGWDVPRKALHRKPDEAEVRIPRATYDARNTRASGYFDRLRTIPRVTLIDAAEALCDAQYCEATQNGLPLYFDTNHPNVLGAERLIKHLAPRLR</sequence>
<organism evidence="4 5">
    <name type="scientific">Litoreibacter roseus</name>
    <dbReference type="NCBI Taxonomy" id="2601869"/>
    <lineage>
        <taxon>Bacteria</taxon>
        <taxon>Pseudomonadati</taxon>
        <taxon>Pseudomonadota</taxon>
        <taxon>Alphaproteobacteria</taxon>
        <taxon>Rhodobacterales</taxon>
        <taxon>Roseobacteraceae</taxon>
        <taxon>Litoreibacter</taxon>
    </lineage>
</organism>
<feature type="transmembrane region" description="Helical" evidence="1">
    <location>
        <begin position="217"/>
        <end position="234"/>
    </location>
</feature>
<feature type="transmembrane region" description="Helical" evidence="1">
    <location>
        <begin position="342"/>
        <end position="362"/>
    </location>
</feature>
<dbReference type="AlphaFoldDB" id="A0A6N6JIN8"/>
<dbReference type="InterPro" id="IPR002656">
    <property type="entry name" value="Acyl_transf_3_dom"/>
</dbReference>
<dbReference type="RefSeq" id="WP_159809079.1">
    <property type="nucleotide sequence ID" value="NZ_BLJE01000004.1"/>
</dbReference>
<keyword evidence="4" id="KW-0808">Transferase</keyword>
<dbReference type="Pfam" id="PF01757">
    <property type="entry name" value="Acyl_transf_3"/>
    <property type="match status" value="1"/>
</dbReference>
<feature type="transmembrane region" description="Helical" evidence="1">
    <location>
        <begin position="270"/>
        <end position="288"/>
    </location>
</feature>
<gene>
    <name evidence="4" type="ORF">KIN_32970</name>
</gene>
<evidence type="ECO:0000259" key="2">
    <source>
        <dbReference type="Pfam" id="PF01757"/>
    </source>
</evidence>